<dbReference type="GO" id="GO:0016020">
    <property type="term" value="C:membrane"/>
    <property type="evidence" value="ECO:0007669"/>
    <property type="project" value="UniProtKB-SubCell"/>
</dbReference>
<dbReference type="PANTHER" id="PTHR13377:SF3">
    <property type="entry name" value="TRANSMEMBRANE PROTEIN 115"/>
    <property type="match status" value="1"/>
</dbReference>
<keyword evidence="4 6" id="KW-0472">Membrane</keyword>
<accession>A0AAD4N3B4</accession>
<keyword evidence="2 6" id="KW-0812">Transmembrane</keyword>
<feature type="transmembrane region" description="Helical" evidence="6">
    <location>
        <begin position="102"/>
        <end position="126"/>
    </location>
</feature>
<evidence type="ECO:0000313" key="8">
    <source>
        <dbReference type="Proteomes" id="UP001201812"/>
    </source>
</evidence>
<evidence type="ECO:0000256" key="5">
    <source>
        <dbReference type="SAM" id="MobiDB-lite"/>
    </source>
</evidence>
<comment type="caution">
    <text evidence="7">The sequence shown here is derived from an EMBL/GenBank/DDBJ whole genome shotgun (WGS) entry which is preliminary data.</text>
</comment>
<feature type="compositionally biased region" description="Basic and acidic residues" evidence="5">
    <location>
        <begin position="322"/>
        <end position="331"/>
    </location>
</feature>
<dbReference type="SMART" id="SM01160">
    <property type="entry name" value="DUF1751"/>
    <property type="match status" value="1"/>
</dbReference>
<dbReference type="GO" id="GO:0005794">
    <property type="term" value="C:Golgi apparatus"/>
    <property type="evidence" value="ECO:0007669"/>
    <property type="project" value="TreeGrafter"/>
</dbReference>
<evidence type="ECO:0000256" key="4">
    <source>
        <dbReference type="ARBA" id="ARBA00023136"/>
    </source>
</evidence>
<dbReference type="AlphaFoldDB" id="A0AAD4N3B4"/>
<keyword evidence="8" id="KW-1185">Reference proteome</keyword>
<feature type="region of interest" description="Disordered" evidence="5">
    <location>
        <begin position="303"/>
        <end position="356"/>
    </location>
</feature>
<name>A0AAD4N3B4_9BILA</name>
<dbReference type="Pfam" id="PF08551">
    <property type="entry name" value="DUF1751"/>
    <property type="match status" value="1"/>
</dbReference>
<keyword evidence="3 6" id="KW-1133">Transmembrane helix</keyword>
<feature type="compositionally biased region" description="Polar residues" evidence="5">
    <location>
        <begin position="347"/>
        <end position="356"/>
    </location>
</feature>
<feature type="transmembrane region" description="Helical" evidence="6">
    <location>
        <begin position="173"/>
        <end position="192"/>
    </location>
</feature>
<protein>
    <submittedName>
        <fullName evidence="7">Eukaryotic integral membrane protein (DUF1751) domain-containing protein</fullName>
    </submittedName>
</protein>
<feature type="transmembrane region" description="Helical" evidence="6">
    <location>
        <begin position="133"/>
        <end position="153"/>
    </location>
</feature>
<reference evidence="7" key="1">
    <citation type="submission" date="2022-01" db="EMBL/GenBank/DDBJ databases">
        <title>Genome Sequence Resource for Two Populations of Ditylenchus destructor, the Migratory Endoparasitic Phytonematode.</title>
        <authorList>
            <person name="Zhang H."/>
            <person name="Lin R."/>
            <person name="Xie B."/>
        </authorList>
    </citation>
    <scope>NUCLEOTIDE SEQUENCE</scope>
    <source>
        <strain evidence="7">BazhouSP</strain>
    </source>
</reference>
<dbReference type="GO" id="GO:0006890">
    <property type="term" value="P:retrograde vesicle-mediated transport, Golgi to endoplasmic reticulum"/>
    <property type="evidence" value="ECO:0007669"/>
    <property type="project" value="InterPro"/>
</dbReference>
<organism evidence="7 8">
    <name type="scientific">Ditylenchus destructor</name>
    <dbReference type="NCBI Taxonomy" id="166010"/>
    <lineage>
        <taxon>Eukaryota</taxon>
        <taxon>Metazoa</taxon>
        <taxon>Ecdysozoa</taxon>
        <taxon>Nematoda</taxon>
        <taxon>Chromadorea</taxon>
        <taxon>Rhabditida</taxon>
        <taxon>Tylenchina</taxon>
        <taxon>Tylenchomorpha</taxon>
        <taxon>Sphaerularioidea</taxon>
        <taxon>Anguinidae</taxon>
        <taxon>Anguininae</taxon>
        <taxon>Ditylenchus</taxon>
    </lineage>
</organism>
<dbReference type="PANTHER" id="PTHR13377">
    <property type="entry name" value="PLACENTAL PROTEIN 6"/>
    <property type="match status" value="1"/>
</dbReference>
<evidence type="ECO:0000256" key="2">
    <source>
        <dbReference type="ARBA" id="ARBA00022692"/>
    </source>
</evidence>
<comment type="subcellular location">
    <subcellularLocation>
        <location evidence="1">Membrane</location>
        <topology evidence="1">Multi-pass membrane protein</topology>
    </subcellularLocation>
</comment>
<evidence type="ECO:0000256" key="3">
    <source>
        <dbReference type="ARBA" id="ARBA00022989"/>
    </source>
</evidence>
<evidence type="ECO:0000256" key="1">
    <source>
        <dbReference type="ARBA" id="ARBA00004141"/>
    </source>
</evidence>
<dbReference type="InterPro" id="IPR013861">
    <property type="entry name" value="TMEM115/Pdh1/Rbl19"/>
</dbReference>
<gene>
    <name evidence="7" type="ORF">DdX_07847</name>
</gene>
<proteinExistence type="predicted"/>
<evidence type="ECO:0000256" key="6">
    <source>
        <dbReference type="SAM" id="Phobius"/>
    </source>
</evidence>
<dbReference type="EMBL" id="JAKKPZ010000011">
    <property type="protein sequence ID" value="KAI1715529.1"/>
    <property type="molecule type" value="Genomic_DNA"/>
</dbReference>
<evidence type="ECO:0000313" key="7">
    <source>
        <dbReference type="EMBL" id="KAI1715529.1"/>
    </source>
</evidence>
<feature type="transmembrane region" description="Helical" evidence="6">
    <location>
        <begin position="63"/>
        <end position="90"/>
    </location>
</feature>
<dbReference type="InterPro" id="IPR035952">
    <property type="entry name" value="Rhomboid-like_sf"/>
</dbReference>
<dbReference type="Proteomes" id="UP001201812">
    <property type="component" value="Unassembled WGS sequence"/>
</dbReference>
<dbReference type="SUPFAM" id="SSF144091">
    <property type="entry name" value="Rhomboid-like"/>
    <property type="match status" value="1"/>
</dbReference>
<sequence length="356" mass="39568">MKQYLNLVALRRESANFVHFVANSKPSFKYAFGALTLGLLLGLINPLYELLNLTASNVFNFHIWRLFTCILPEPNIIVYVWNIISVYQLVTYIEPVWGLPEVIKFIAIVQVIATISIAILGLVLFAMFQAMSLFYYAPISGSSIVNICSLVALKQFLPDTVVLTTPYGRLKNGHLPLTALFGATVLWVIGLVRGTVPLQILFGLQISWTYLRFFQMPPGAEHMGDDSEHFTWASLFPRRTQPVAKAISKALFTLLVTLRLCKKRVEVDLNAFEPFETVDAPLTSVESRDAERKRQKALRVLNERLSAANRSKERSSSVPPPEHSHHSDDGKSPGSSMEVTVAPTTLAAGSSPQAHA</sequence>
<feature type="transmembrane region" description="Helical" evidence="6">
    <location>
        <begin position="30"/>
        <end position="51"/>
    </location>
</feature>